<dbReference type="PROSITE" id="PS50127">
    <property type="entry name" value="UBC_2"/>
    <property type="match status" value="1"/>
</dbReference>
<evidence type="ECO:0000256" key="3">
    <source>
        <dbReference type="ARBA" id="ARBA00022695"/>
    </source>
</evidence>
<evidence type="ECO:0000256" key="4">
    <source>
        <dbReference type="ARBA" id="ARBA00023027"/>
    </source>
</evidence>
<dbReference type="InterPro" id="IPR012317">
    <property type="entry name" value="Poly(ADP-ribose)pol_cat_dom"/>
</dbReference>
<dbReference type="CDD" id="cd23802">
    <property type="entry name" value="UBCc_UBE2Q"/>
    <property type="match status" value="1"/>
</dbReference>
<dbReference type="InterPro" id="IPR051838">
    <property type="entry name" value="ARTD_PARP"/>
</dbReference>
<accession>A0AAX4JWT5</accession>
<keyword evidence="1" id="KW-0328">Glycosyltransferase</keyword>
<feature type="region of interest" description="Disordered" evidence="5">
    <location>
        <begin position="1"/>
        <end position="92"/>
    </location>
</feature>
<keyword evidence="8" id="KW-1185">Reference proteome</keyword>
<dbReference type="Gene3D" id="3.10.110.10">
    <property type="entry name" value="Ubiquitin Conjugating Enzyme"/>
    <property type="match status" value="1"/>
</dbReference>
<proteinExistence type="predicted"/>
<reference evidence="7 8" key="1">
    <citation type="submission" date="2024-01" db="EMBL/GenBank/DDBJ databases">
        <title>Comparative genomics of Cryptococcus and Kwoniella reveals pathogenesis evolution and contrasting modes of karyotype evolution via chromosome fusion or intercentromeric recombination.</title>
        <authorList>
            <person name="Coelho M.A."/>
            <person name="David-Palma M."/>
            <person name="Shea T."/>
            <person name="Bowers K."/>
            <person name="McGinley-Smith S."/>
            <person name="Mohammad A.W."/>
            <person name="Gnirke A."/>
            <person name="Yurkov A.M."/>
            <person name="Nowrousian M."/>
            <person name="Sun S."/>
            <person name="Cuomo C.A."/>
            <person name="Heitman J."/>
        </authorList>
    </citation>
    <scope>NUCLEOTIDE SEQUENCE [LARGE SCALE GENOMIC DNA]</scope>
    <source>
        <strain evidence="7 8">CBS 6074</strain>
    </source>
</reference>
<sequence>MSSLIKKKRDEPSSTSSSSSQPCSKRPTRSSARIAIKQQQKEEEEQILNQLEEKASSSSSVIKTESKSSSSSRSKTRDRNSSTMSAQHPIVIDGSDGEEEVEFFFASDGEGENDFLEVDDDIQAAITASLQDQIKVKPKPKIPTPISHFPSLPSPALTEEISFGRAGWKRDFNIVKGKWGKEGTIEGYAGMLGTIRNMKSGDTDDSINFKLEYDDIDGRELKFELDMVFQDLKTYPASYKLVIFSPNNLPKRAETSFSRFHEVYDLEISSLLIKLVYSLQGDDEATGGIPPDVDDEVTDEDMGDDIDPWVDDNLGRGFEMAKGSQADLGAGWIQLKDHFEQAKKWGYRPGLTKVSDFWVSPYRMFTGADNQVISYSVPLKNLPIDPNVLGMWDDGLVDAWKQNQRFTLLMKTETYPPHMDKMDFWLGLHPKYKPSNDLTVATTRGHGIPGFYLSAPLLNYLKSFGRCYKLRTAFGLNWTTADKIGMDEEKSRQVFMNNEIPKIIGEEDKNDPVAKGLESNIPLVAFHWVLRRFLEAPKYCLNCGLEVHLPSLRPYVCDKPLCLYGFMSLGLGPSVEHTILTHPAVVDVLLSFAHCAASGGSSTRMELPLHLHIEVPPEFGIPQSKLIDDLTDADQRRALAWLIEKLPRVSEIKAHLESGGKLKAIDAPIGSIGVLRWVVGSCRAYLKETKPGEGVQDIKSQNGHGSLGDLKQFTFVVGSPEQENNFKKEVELAKQGNKNCITYPSLLAFHGSAAERWHNILRTGLDFSETINGRAYGNGVYFASDSATSMGTYARGTSCMRDNADFKMSKATALVELVNVPSTFVSCNPFYVVNNVKQIKPFLLLVQGTDMMEVSEDAEEERARQAKAAKGEMFVHDPHLARKPMFVNSSLAVRMPEKLKRVAFTDKDPDDETDHDILYPPPPLSKTKIYFKPSPQSRYDKLERLPPPTETSVVASKALGKEFKAVVKAQDNGELPFWVNPDTDSLYCWTLELHTFPNDSQLYKEMKKHNISSIIAELRFPASFPHSPPFMRILHPRMLPFISGGGGNITAGGSVCNELMTSTGWNPAFCTEAVVREVMTNMTEATPPARLDSRNWNTPYTMREAVEAYKRVALAHGWQVPKDFDRLT</sequence>
<dbReference type="PANTHER" id="PTHR21328">
    <property type="entry name" value="POLY ADP-RIBOSE POLYMERASE FAMILY, MEMBER PARP"/>
    <property type="match status" value="1"/>
</dbReference>
<name>A0AAX4JWT5_9TREE</name>
<dbReference type="Pfam" id="PF00644">
    <property type="entry name" value="PARP"/>
    <property type="match status" value="1"/>
</dbReference>
<dbReference type="Proteomes" id="UP001355207">
    <property type="component" value="Chromosome 5"/>
</dbReference>
<keyword evidence="3" id="KW-0548">Nucleotidyltransferase</keyword>
<keyword evidence="4" id="KW-0520">NAD</keyword>
<gene>
    <name evidence="7" type="ORF">L201_003895</name>
</gene>
<dbReference type="AlphaFoldDB" id="A0AAX4JWT5"/>
<dbReference type="InterPro" id="IPR000608">
    <property type="entry name" value="UBC"/>
</dbReference>
<protein>
    <recommendedName>
        <fullName evidence="6">UBC core domain-containing protein</fullName>
    </recommendedName>
</protein>
<feature type="domain" description="UBC core" evidence="6">
    <location>
        <begin position="954"/>
        <end position="1128"/>
    </location>
</feature>
<dbReference type="GO" id="GO:0003950">
    <property type="term" value="F:NAD+ poly-ADP-ribosyltransferase activity"/>
    <property type="evidence" value="ECO:0007669"/>
    <property type="project" value="InterPro"/>
</dbReference>
<dbReference type="Gene3D" id="3.90.228.10">
    <property type="match status" value="1"/>
</dbReference>
<dbReference type="InterPro" id="IPR016135">
    <property type="entry name" value="UBQ-conjugating_enzyme/RWD"/>
</dbReference>
<evidence type="ECO:0000256" key="1">
    <source>
        <dbReference type="ARBA" id="ARBA00022676"/>
    </source>
</evidence>
<evidence type="ECO:0000259" key="6">
    <source>
        <dbReference type="PROSITE" id="PS50127"/>
    </source>
</evidence>
<dbReference type="SUPFAM" id="SSF56399">
    <property type="entry name" value="ADP-ribosylation"/>
    <property type="match status" value="1"/>
</dbReference>
<organism evidence="7 8">
    <name type="scientific">Kwoniella dendrophila CBS 6074</name>
    <dbReference type="NCBI Taxonomy" id="1295534"/>
    <lineage>
        <taxon>Eukaryota</taxon>
        <taxon>Fungi</taxon>
        <taxon>Dikarya</taxon>
        <taxon>Basidiomycota</taxon>
        <taxon>Agaricomycotina</taxon>
        <taxon>Tremellomycetes</taxon>
        <taxon>Tremellales</taxon>
        <taxon>Cryptococcaceae</taxon>
        <taxon>Kwoniella</taxon>
    </lineage>
</organism>
<dbReference type="EMBL" id="CP144102">
    <property type="protein sequence ID" value="WWC88980.1"/>
    <property type="molecule type" value="Genomic_DNA"/>
</dbReference>
<evidence type="ECO:0000256" key="2">
    <source>
        <dbReference type="ARBA" id="ARBA00022679"/>
    </source>
</evidence>
<evidence type="ECO:0000313" key="8">
    <source>
        <dbReference type="Proteomes" id="UP001355207"/>
    </source>
</evidence>
<evidence type="ECO:0000313" key="7">
    <source>
        <dbReference type="EMBL" id="WWC88980.1"/>
    </source>
</evidence>
<dbReference type="GeneID" id="91094565"/>
<dbReference type="SUPFAM" id="SSF54495">
    <property type="entry name" value="UBC-like"/>
    <property type="match status" value="1"/>
</dbReference>
<feature type="compositionally biased region" description="Low complexity" evidence="5">
    <location>
        <begin position="56"/>
        <end position="73"/>
    </location>
</feature>
<keyword evidence="2" id="KW-0808">Transferase</keyword>
<evidence type="ECO:0000256" key="5">
    <source>
        <dbReference type="SAM" id="MobiDB-lite"/>
    </source>
</evidence>
<dbReference type="GO" id="GO:0016779">
    <property type="term" value="F:nucleotidyltransferase activity"/>
    <property type="evidence" value="ECO:0007669"/>
    <property type="project" value="UniProtKB-KW"/>
</dbReference>
<dbReference type="RefSeq" id="XP_066075743.1">
    <property type="nucleotide sequence ID" value="XM_066219646.1"/>
</dbReference>